<dbReference type="Proteomes" id="UP000536640">
    <property type="component" value="Unassembled WGS sequence"/>
</dbReference>
<gene>
    <name evidence="1" type="ORF">HNQ57_000876</name>
</gene>
<name>A0A840R0R3_9GAMM</name>
<organism evidence="1 2">
    <name type="scientific">Zhongshania antarctica</name>
    <dbReference type="NCBI Taxonomy" id="641702"/>
    <lineage>
        <taxon>Bacteria</taxon>
        <taxon>Pseudomonadati</taxon>
        <taxon>Pseudomonadota</taxon>
        <taxon>Gammaproteobacteria</taxon>
        <taxon>Cellvibrionales</taxon>
        <taxon>Spongiibacteraceae</taxon>
        <taxon>Zhongshania</taxon>
    </lineage>
</organism>
<dbReference type="RefSeq" id="WP_184461392.1">
    <property type="nucleotide sequence ID" value="NZ_JACHHW010000002.1"/>
</dbReference>
<dbReference type="AlphaFoldDB" id="A0A840R0R3"/>
<accession>A0A840R0R3</accession>
<evidence type="ECO:0000313" key="1">
    <source>
        <dbReference type="EMBL" id="MBB5186615.1"/>
    </source>
</evidence>
<reference evidence="1 2" key="1">
    <citation type="submission" date="2020-08" db="EMBL/GenBank/DDBJ databases">
        <title>Genomic Encyclopedia of Type Strains, Phase IV (KMG-IV): sequencing the most valuable type-strain genomes for metagenomic binning, comparative biology and taxonomic classification.</title>
        <authorList>
            <person name="Goeker M."/>
        </authorList>
    </citation>
    <scope>NUCLEOTIDE SEQUENCE [LARGE SCALE GENOMIC DNA]</scope>
    <source>
        <strain evidence="1 2">DSM 25701</strain>
    </source>
</reference>
<proteinExistence type="predicted"/>
<sequence>MSDIETMITAVISCEGGYVNYPAERRNFYFKLLEARPSQQVFLNVA</sequence>
<dbReference type="EMBL" id="JACHHW010000002">
    <property type="protein sequence ID" value="MBB5186615.1"/>
    <property type="molecule type" value="Genomic_DNA"/>
</dbReference>
<keyword evidence="2" id="KW-1185">Reference proteome</keyword>
<comment type="caution">
    <text evidence="1">The sequence shown here is derived from an EMBL/GenBank/DDBJ whole genome shotgun (WGS) entry which is preliminary data.</text>
</comment>
<protein>
    <submittedName>
        <fullName evidence="1">Uncharacterized protein</fullName>
    </submittedName>
</protein>
<evidence type="ECO:0000313" key="2">
    <source>
        <dbReference type="Proteomes" id="UP000536640"/>
    </source>
</evidence>